<protein>
    <submittedName>
        <fullName evidence="1">Uncharacterized protein</fullName>
    </submittedName>
</protein>
<accession>A0A3M7PRI5</accession>
<dbReference type="Proteomes" id="UP000276133">
    <property type="component" value="Unassembled WGS sequence"/>
</dbReference>
<evidence type="ECO:0000313" key="2">
    <source>
        <dbReference type="Proteomes" id="UP000276133"/>
    </source>
</evidence>
<name>A0A3M7PRI5_BRAPC</name>
<sequence length="109" mass="12141">MATMVVWKNSGLPGLYAKIVRLNDSTLSRSNLNESLTLIRPEFSFMSLARTNPTWVFIGEFSSILNSYWSLSNSGRLSFSSTMFTTTLALDLNTPSHALTTNSYCCRVS</sequence>
<gene>
    <name evidence="1" type="ORF">BpHYR1_008165</name>
</gene>
<evidence type="ECO:0000313" key="1">
    <source>
        <dbReference type="EMBL" id="RNA01634.1"/>
    </source>
</evidence>
<dbReference type="AlphaFoldDB" id="A0A3M7PRI5"/>
<dbReference type="EMBL" id="REGN01009234">
    <property type="protein sequence ID" value="RNA01634.1"/>
    <property type="molecule type" value="Genomic_DNA"/>
</dbReference>
<reference evidence="1 2" key="1">
    <citation type="journal article" date="2018" name="Sci. Rep.">
        <title>Genomic signatures of local adaptation to the degree of environmental predictability in rotifers.</title>
        <authorList>
            <person name="Franch-Gras L."/>
            <person name="Hahn C."/>
            <person name="Garcia-Roger E.M."/>
            <person name="Carmona M.J."/>
            <person name="Serra M."/>
            <person name="Gomez A."/>
        </authorList>
    </citation>
    <scope>NUCLEOTIDE SEQUENCE [LARGE SCALE GENOMIC DNA]</scope>
    <source>
        <strain evidence="1">HYR1</strain>
    </source>
</reference>
<comment type="caution">
    <text evidence="1">The sequence shown here is derived from an EMBL/GenBank/DDBJ whole genome shotgun (WGS) entry which is preliminary data.</text>
</comment>
<organism evidence="1 2">
    <name type="scientific">Brachionus plicatilis</name>
    <name type="common">Marine rotifer</name>
    <name type="synonym">Brachionus muelleri</name>
    <dbReference type="NCBI Taxonomy" id="10195"/>
    <lineage>
        <taxon>Eukaryota</taxon>
        <taxon>Metazoa</taxon>
        <taxon>Spiralia</taxon>
        <taxon>Gnathifera</taxon>
        <taxon>Rotifera</taxon>
        <taxon>Eurotatoria</taxon>
        <taxon>Monogononta</taxon>
        <taxon>Pseudotrocha</taxon>
        <taxon>Ploima</taxon>
        <taxon>Brachionidae</taxon>
        <taxon>Brachionus</taxon>
    </lineage>
</organism>
<keyword evidence="2" id="KW-1185">Reference proteome</keyword>
<proteinExistence type="predicted"/>